<gene>
    <name evidence="1" type="ORF">IX39_13370</name>
</gene>
<evidence type="ECO:0000313" key="1">
    <source>
        <dbReference type="EMBL" id="KFE98426.1"/>
    </source>
</evidence>
<organism evidence="1 2">
    <name type="scientific">Chryseobacterium formosense</name>
    <dbReference type="NCBI Taxonomy" id="236814"/>
    <lineage>
        <taxon>Bacteria</taxon>
        <taxon>Pseudomonadati</taxon>
        <taxon>Bacteroidota</taxon>
        <taxon>Flavobacteriia</taxon>
        <taxon>Flavobacteriales</taxon>
        <taxon>Weeksellaceae</taxon>
        <taxon>Chryseobacterium group</taxon>
        <taxon>Chryseobacterium</taxon>
    </lineage>
</organism>
<dbReference type="EMBL" id="JPRP01000002">
    <property type="protein sequence ID" value="KFE98426.1"/>
    <property type="molecule type" value="Genomic_DNA"/>
</dbReference>
<name>A0A085Z1W3_9FLAO</name>
<dbReference type="STRING" id="236814.IX39_13370"/>
<dbReference type="AlphaFoldDB" id="A0A085Z1W3"/>
<reference evidence="1 2" key="1">
    <citation type="submission" date="2014-07" db="EMBL/GenBank/DDBJ databases">
        <title>Genome of Chryseobacterium formosense LMG 24722.</title>
        <authorList>
            <person name="Pipes S.E."/>
            <person name="Stropko S.J."/>
            <person name="Newman J.D."/>
        </authorList>
    </citation>
    <scope>NUCLEOTIDE SEQUENCE [LARGE SCALE GENOMIC DNA]</scope>
    <source>
        <strain evidence="1 2">LMG 24722</strain>
    </source>
</reference>
<dbReference type="InterPro" id="IPR032274">
    <property type="entry name" value="DUF4835"/>
</dbReference>
<protein>
    <recommendedName>
        <fullName evidence="3">DUF4835 domain-containing protein</fullName>
    </recommendedName>
</protein>
<dbReference type="RefSeq" id="WP_034677639.1">
    <property type="nucleotide sequence ID" value="NZ_FPAP01000006.1"/>
</dbReference>
<dbReference type="Proteomes" id="UP000028713">
    <property type="component" value="Unassembled WGS sequence"/>
</dbReference>
<proteinExistence type="predicted"/>
<sequence>MKKIIILFFLIVFNFGFSQELLSTVQVNSQSLGGSNTQVYKALEKSLRDFINNTSWTGKKLQNFEKIKSNFAIVLTERDGNRYKGTIVVQAVRPVFSSSYESPLLNIQDNRFGFEYAENENLVFNERQFSGKNLIDVISFYVYLILGYDADSFQSMGGTQWFSKAQQIAQNAQNRGYDGWNQINEPRSRSILIGEILNPNMSQLRSTIYTYHRAGLDGLFNQDQTQPKKIIFDALMQLKTYENSFQQNYFFNLFLDNKADEIFNIFNSGNNGSVNIGTLKQQMIIFSPKNTESKWNKWK</sequence>
<dbReference type="Pfam" id="PF16119">
    <property type="entry name" value="DUF4835"/>
    <property type="match status" value="1"/>
</dbReference>
<dbReference type="OrthoDB" id="9773381at2"/>
<dbReference type="eggNOG" id="ENOG502Z7MQ">
    <property type="taxonomic scope" value="Bacteria"/>
</dbReference>
<accession>A0A085Z1W3</accession>
<keyword evidence="2" id="KW-1185">Reference proteome</keyword>
<evidence type="ECO:0000313" key="2">
    <source>
        <dbReference type="Proteomes" id="UP000028713"/>
    </source>
</evidence>
<evidence type="ECO:0008006" key="3">
    <source>
        <dbReference type="Google" id="ProtNLM"/>
    </source>
</evidence>
<comment type="caution">
    <text evidence="1">The sequence shown here is derived from an EMBL/GenBank/DDBJ whole genome shotgun (WGS) entry which is preliminary data.</text>
</comment>